<gene>
    <name evidence="2" type="ORF">FOB72_18710</name>
</gene>
<feature type="signal peptide" evidence="1">
    <location>
        <begin position="1"/>
        <end position="23"/>
    </location>
</feature>
<organism evidence="2 3">
    <name type="scientific">Cupriavidus pauculus</name>
    <dbReference type="NCBI Taxonomy" id="82633"/>
    <lineage>
        <taxon>Bacteria</taxon>
        <taxon>Pseudomonadati</taxon>
        <taxon>Pseudomonadota</taxon>
        <taxon>Betaproteobacteria</taxon>
        <taxon>Burkholderiales</taxon>
        <taxon>Burkholderiaceae</taxon>
        <taxon>Cupriavidus</taxon>
    </lineage>
</organism>
<proteinExistence type="predicted"/>
<evidence type="ECO:0000313" key="3">
    <source>
        <dbReference type="Proteomes" id="UP000322822"/>
    </source>
</evidence>
<reference evidence="2 3" key="1">
    <citation type="submission" date="2019-09" db="EMBL/GenBank/DDBJ databases">
        <title>FDA dAtabase for Regulatory Grade micrObial Sequences (FDA-ARGOS): Supporting development and validation of Infectious Disease Dx tests.</title>
        <authorList>
            <person name="Sciortino C."/>
            <person name="Tallon L."/>
            <person name="Sadzewicz L."/>
            <person name="Vavikolanu K."/>
            <person name="Mehta A."/>
            <person name="Aluvathingal J."/>
            <person name="Nadendla S."/>
            <person name="Nandy P."/>
            <person name="Geyer C."/>
            <person name="Yan Y."/>
            <person name="Sichtig H."/>
        </authorList>
    </citation>
    <scope>NUCLEOTIDE SEQUENCE [LARGE SCALE GENOMIC DNA]</scope>
    <source>
        <strain evidence="2 3">FDAARGOS_664</strain>
    </source>
</reference>
<evidence type="ECO:0000313" key="2">
    <source>
        <dbReference type="EMBL" id="QET04187.1"/>
    </source>
</evidence>
<accession>A0A5P2H7P5</accession>
<dbReference type="Proteomes" id="UP000322822">
    <property type="component" value="Chromosome 2"/>
</dbReference>
<dbReference type="OrthoDB" id="481082at2"/>
<evidence type="ECO:0000256" key="1">
    <source>
        <dbReference type="SAM" id="SignalP"/>
    </source>
</evidence>
<feature type="chain" id="PRO_5024933603" description="Secreted protein" evidence="1">
    <location>
        <begin position="24"/>
        <end position="227"/>
    </location>
</feature>
<keyword evidence="1" id="KW-0732">Signal</keyword>
<protein>
    <recommendedName>
        <fullName evidence="4">Secreted protein</fullName>
    </recommendedName>
</protein>
<evidence type="ECO:0008006" key="4">
    <source>
        <dbReference type="Google" id="ProtNLM"/>
    </source>
</evidence>
<name>A0A5P2H7P5_9BURK</name>
<dbReference type="EMBL" id="CP044067">
    <property type="protein sequence ID" value="QET04187.1"/>
    <property type="molecule type" value="Genomic_DNA"/>
</dbReference>
<sequence>MSQHTIAISTVLAFGLCGASAMAMPPDPADAPAPPVPGPASPVSIGGYPLEGQVRQMLINPYGEVDGLRLGDGTIARFPPHLSASLTSLVKVGDTVRIIGRPEAAGTIRADAIVQTATGRTLYDQPPPLGEGRPLPPHLRAQRLEPLQAEGRVLMVLSGRRGETNGVILGDGTIVRFPPDSLRQSVQTGAPFAASGLGTRNAYGTALEAVSMGSALSALQPLYRSAP</sequence>
<dbReference type="AlphaFoldDB" id="A0A5P2H7P5"/>